<dbReference type="GO" id="GO:0006629">
    <property type="term" value="P:lipid metabolic process"/>
    <property type="evidence" value="ECO:0007669"/>
    <property type="project" value="InterPro"/>
</dbReference>
<dbReference type="Gene3D" id="3.20.20.190">
    <property type="entry name" value="Phosphatidylinositol (PI) phosphodiesterase"/>
    <property type="match status" value="1"/>
</dbReference>
<dbReference type="GO" id="GO:0008081">
    <property type="term" value="F:phosphoric diester hydrolase activity"/>
    <property type="evidence" value="ECO:0007669"/>
    <property type="project" value="InterPro"/>
</dbReference>
<accession>A0A918JVV7</accession>
<dbReference type="PANTHER" id="PTHR46211:SF1">
    <property type="entry name" value="GLYCEROPHOSPHODIESTER PHOSPHODIESTERASE, CYTOPLASMIC"/>
    <property type="match status" value="1"/>
</dbReference>
<dbReference type="RefSeq" id="WP_027412179.1">
    <property type="nucleotide sequence ID" value="NZ_BMWS01000016.1"/>
</dbReference>
<dbReference type="InterPro" id="IPR017946">
    <property type="entry name" value="PLC-like_Pdiesterase_TIM-brl"/>
</dbReference>
<dbReference type="EMBL" id="BMWS01000016">
    <property type="protein sequence ID" value="GGX22637.1"/>
    <property type="molecule type" value="Genomic_DNA"/>
</dbReference>
<organism evidence="2 3">
    <name type="scientific">Aquimarina muelleri</name>
    <dbReference type="NCBI Taxonomy" id="279356"/>
    <lineage>
        <taxon>Bacteria</taxon>
        <taxon>Pseudomonadati</taxon>
        <taxon>Bacteroidota</taxon>
        <taxon>Flavobacteriia</taxon>
        <taxon>Flavobacteriales</taxon>
        <taxon>Flavobacteriaceae</taxon>
        <taxon>Aquimarina</taxon>
    </lineage>
</organism>
<comment type="caution">
    <text evidence="2">The sequence shown here is derived from an EMBL/GenBank/DDBJ whole genome shotgun (WGS) entry which is preliminary data.</text>
</comment>
<sequence length="225" mass="25010">MKIFGHRGAAGLAAENTLESITVALQHGVNGIEIDVHCCKSGELVVIHDETLDRTTNGVGGVANYTLQELQQFTTKEGFLIPTLDQVLDLVSAKCVLNIELKGENTAVPTIALLENHIKNSNWQYEDFILSSFDPPQLFEVKMISTNFKVGVLTEQNIANALHIARELNAFSVHPPITFLTQDAVKRAKEQGYKVYVWTVNTKTQIEQSKIWKVDGIITDFPNFV</sequence>
<keyword evidence="3" id="KW-1185">Reference proteome</keyword>
<gene>
    <name evidence="2" type="ORF">GCM10007384_24810</name>
</gene>
<dbReference type="PANTHER" id="PTHR46211">
    <property type="entry name" value="GLYCEROPHOSPHORYL DIESTER PHOSPHODIESTERASE"/>
    <property type="match status" value="1"/>
</dbReference>
<reference evidence="2 3" key="1">
    <citation type="journal article" date="2014" name="Int. J. Syst. Evol. Microbiol.">
        <title>Complete genome sequence of Corynebacterium casei LMG S-19264T (=DSM 44701T), isolated from a smear-ripened cheese.</title>
        <authorList>
            <consortium name="US DOE Joint Genome Institute (JGI-PGF)"/>
            <person name="Walter F."/>
            <person name="Albersmeier A."/>
            <person name="Kalinowski J."/>
            <person name="Ruckert C."/>
        </authorList>
    </citation>
    <scope>NUCLEOTIDE SEQUENCE [LARGE SCALE GENOMIC DNA]</scope>
    <source>
        <strain evidence="2 3">KCTC 12285</strain>
    </source>
</reference>
<proteinExistence type="predicted"/>
<dbReference type="Proteomes" id="UP000601108">
    <property type="component" value="Unassembled WGS sequence"/>
</dbReference>
<feature type="domain" description="GP-PDE" evidence="1">
    <location>
        <begin position="1"/>
        <end position="225"/>
    </location>
</feature>
<name>A0A918JVV7_9FLAO</name>
<dbReference type="Pfam" id="PF03009">
    <property type="entry name" value="GDPD"/>
    <property type="match status" value="1"/>
</dbReference>
<protein>
    <submittedName>
        <fullName evidence="2">Glycerophosphoryl diester phosphodiesterase</fullName>
    </submittedName>
</protein>
<dbReference type="AlphaFoldDB" id="A0A918JVV7"/>
<dbReference type="PROSITE" id="PS51704">
    <property type="entry name" value="GP_PDE"/>
    <property type="match status" value="1"/>
</dbReference>
<dbReference type="InterPro" id="IPR030395">
    <property type="entry name" value="GP_PDE_dom"/>
</dbReference>
<evidence type="ECO:0000259" key="1">
    <source>
        <dbReference type="PROSITE" id="PS51704"/>
    </source>
</evidence>
<evidence type="ECO:0000313" key="2">
    <source>
        <dbReference type="EMBL" id="GGX22637.1"/>
    </source>
</evidence>
<evidence type="ECO:0000313" key="3">
    <source>
        <dbReference type="Proteomes" id="UP000601108"/>
    </source>
</evidence>
<dbReference type="SUPFAM" id="SSF51695">
    <property type="entry name" value="PLC-like phosphodiesterases"/>
    <property type="match status" value="1"/>
</dbReference>